<dbReference type="EMBL" id="CAJOAZ010002581">
    <property type="protein sequence ID" value="CAF3942114.1"/>
    <property type="molecule type" value="Genomic_DNA"/>
</dbReference>
<keyword evidence="2 7" id="KW-0349">Heme</keyword>
<dbReference type="InterPro" id="IPR050196">
    <property type="entry name" value="Cytochrome_P450_Monoox"/>
</dbReference>
<organism evidence="10 11">
    <name type="scientific">Adineta steineri</name>
    <dbReference type="NCBI Taxonomy" id="433720"/>
    <lineage>
        <taxon>Eukaryota</taxon>
        <taxon>Metazoa</taxon>
        <taxon>Spiralia</taxon>
        <taxon>Gnathifera</taxon>
        <taxon>Rotifera</taxon>
        <taxon>Eurotatoria</taxon>
        <taxon>Bdelloidea</taxon>
        <taxon>Adinetida</taxon>
        <taxon>Adinetidae</taxon>
        <taxon>Adineta</taxon>
    </lineage>
</organism>
<keyword evidence="3 7" id="KW-0479">Metal-binding</keyword>
<keyword evidence="5 7" id="KW-0408">Iron</keyword>
<evidence type="ECO:0000256" key="6">
    <source>
        <dbReference type="ARBA" id="ARBA00023033"/>
    </source>
</evidence>
<dbReference type="CDD" id="cd00302">
    <property type="entry name" value="cytochrome_P450"/>
    <property type="match status" value="1"/>
</dbReference>
<evidence type="ECO:0000313" key="10">
    <source>
        <dbReference type="EMBL" id="CAF3942114.1"/>
    </source>
</evidence>
<dbReference type="Gene3D" id="1.10.630.10">
    <property type="entry name" value="Cytochrome P450"/>
    <property type="match status" value="1"/>
</dbReference>
<sequence length="523" mass="60506">MFSVVLLSLIAVLVVTIYFYIKWKYYTLRGSVPGLEPEFLFGNLRQLGIITSNKELIDSYIHGCEKMQKLYGDIFQFWLGANHFYVFCRPKHAEEIYTHRHIFDRADMRIKTFGLVAENTLIATIGSEYKRHARAILPMLKKHKFVSQTLIITNCVDQLIDIWKQRYENKDDDNICTCLVNDNQQLLLDLFTLITFDYDLGNLKRLAKSTISLNTKENFELSEMTNALFTWLNTLKRITINGIPYFINYYLLKFDRKFQNALKILEKYIEKIIIHCQQETDPDMKPINLVASLVSSLQDDENLERLKPEIEKKGISKKELLDELLGLIAAGFDTSSNVISWFIYYVSKKPEIQQKIKEELKQNGIRKETSLDHFDLLNECKYIDCVLKETLRLAPIGLGGFRTLIDDTVIDGVKLCKGDTVLSLMHFMQQDPRNWKLDPTQFIPERFYGTNAPDINHHPFAYSPFGGGHRACAGQELARLELKIIITRLMQFVTFVDTPGNNGGHRQQMAVAPKDLAVEIKFD</sequence>
<dbReference type="GO" id="GO:0004497">
    <property type="term" value="F:monooxygenase activity"/>
    <property type="evidence" value="ECO:0007669"/>
    <property type="project" value="UniProtKB-KW"/>
</dbReference>
<dbReference type="GO" id="GO:0016705">
    <property type="term" value="F:oxidoreductase activity, acting on paired donors, with incorporation or reduction of molecular oxygen"/>
    <property type="evidence" value="ECO:0007669"/>
    <property type="project" value="InterPro"/>
</dbReference>
<evidence type="ECO:0000313" key="9">
    <source>
        <dbReference type="EMBL" id="CAF1215597.1"/>
    </source>
</evidence>
<dbReference type="PRINTS" id="PR00385">
    <property type="entry name" value="P450"/>
</dbReference>
<evidence type="ECO:0008006" key="12">
    <source>
        <dbReference type="Google" id="ProtNLM"/>
    </source>
</evidence>
<accession>A0A819K9Q8</accession>
<dbReference type="Proteomes" id="UP000663845">
    <property type="component" value="Unassembled WGS sequence"/>
</dbReference>
<evidence type="ECO:0000313" key="11">
    <source>
        <dbReference type="Proteomes" id="UP000663844"/>
    </source>
</evidence>
<reference evidence="10" key="1">
    <citation type="submission" date="2021-02" db="EMBL/GenBank/DDBJ databases">
        <authorList>
            <person name="Nowell W R."/>
        </authorList>
    </citation>
    <scope>NUCLEOTIDE SEQUENCE</scope>
</reference>
<dbReference type="PANTHER" id="PTHR24291:SF50">
    <property type="entry name" value="BIFUNCTIONAL ALBAFLAVENONE MONOOXYGENASE_TERPENE SYNTHASE"/>
    <property type="match status" value="1"/>
</dbReference>
<name>A0A819K9Q8_9BILA</name>
<dbReference type="PRINTS" id="PR00463">
    <property type="entry name" value="EP450I"/>
</dbReference>
<dbReference type="AlphaFoldDB" id="A0A819K9Q8"/>
<dbReference type="GO" id="GO:0020037">
    <property type="term" value="F:heme binding"/>
    <property type="evidence" value="ECO:0007669"/>
    <property type="project" value="InterPro"/>
</dbReference>
<comment type="similarity">
    <text evidence="1 8">Belongs to the cytochrome P450 family.</text>
</comment>
<dbReference type="InterPro" id="IPR017972">
    <property type="entry name" value="Cyt_P450_CS"/>
</dbReference>
<evidence type="ECO:0000256" key="2">
    <source>
        <dbReference type="ARBA" id="ARBA00022617"/>
    </source>
</evidence>
<evidence type="ECO:0000256" key="1">
    <source>
        <dbReference type="ARBA" id="ARBA00010617"/>
    </source>
</evidence>
<dbReference type="InterPro" id="IPR036396">
    <property type="entry name" value="Cyt_P450_sf"/>
</dbReference>
<evidence type="ECO:0000256" key="8">
    <source>
        <dbReference type="RuleBase" id="RU000461"/>
    </source>
</evidence>
<dbReference type="PROSITE" id="PS00086">
    <property type="entry name" value="CYTOCHROME_P450"/>
    <property type="match status" value="1"/>
</dbReference>
<dbReference type="Proteomes" id="UP000663844">
    <property type="component" value="Unassembled WGS sequence"/>
</dbReference>
<dbReference type="Pfam" id="PF00067">
    <property type="entry name" value="p450"/>
    <property type="match status" value="1"/>
</dbReference>
<gene>
    <name evidence="9" type="ORF">JYZ213_LOCUS27708</name>
    <name evidence="10" type="ORF">OXD698_LOCUS26184</name>
</gene>
<dbReference type="InterPro" id="IPR002401">
    <property type="entry name" value="Cyt_P450_E_grp-I"/>
</dbReference>
<dbReference type="EMBL" id="CAJNOG010000390">
    <property type="protein sequence ID" value="CAF1215597.1"/>
    <property type="molecule type" value="Genomic_DNA"/>
</dbReference>
<dbReference type="GO" id="GO:0005506">
    <property type="term" value="F:iron ion binding"/>
    <property type="evidence" value="ECO:0007669"/>
    <property type="project" value="InterPro"/>
</dbReference>
<keyword evidence="6 8" id="KW-0503">Monooxygenase</keyword>
<dbReference type="InterPro" id="IPR001128">
    <property type="entry name" value="Cyt_P450"/>
</dbReference>
<evidence type="ECO:0000256" key="5">
    <source>
        <dbReference type="ARBA" id="ARBA00023004"/>
    </source>
</evidence>
<protein>
    <recommendedName>
        <fullName evidence="12">Cytochrome P450</fullName>
    </recommendedName>
</protein>
<proteinExistence type="inferred from homology"/>
<evidence type="ECO:0000256" key="7">
    <source>
        <dbReference type="PIRSR" id="PIRSR602401-1"/>
    </source>
</evidence>
<dbReference type="SUPFAM" id="SSF48264">
    <property type="entry name" value="Cytochrome P450"/>
    <property type="match status" value="1"/>
</dbReference>
<comment type="cofactor">
    <cofactor evidence="7">
        <name>heme</name>
        <dbReference type="ChEBI" id="CHEBI:30413"/>
    </cofactor>
</comment>
<feature type="binding site" description="axial binding residue" evidence="7">
    <location>
        <position position="472"/>
    </location>
    <ligand>
        <name>heme</name>
        <dbReference type="ChEBI" id="CHEBI:30413"/>
    </ligand>
    <ligandPart>
        <name>Fe</name>
        <dbReference type="ChEBI" id="CHEBI:18248"/>
    </ligandPart>
</feature>
<evidence type="ECO:0000256" key="4">
    <source>
        <dbReference type="ARBA" id="ARBA00023002"/>
    </source>
</evidence>
<evidence type="ECO:0000256" key="3">
    <source>
        <dbReference type="ARBA" id="ARBA00022723"/>
    </source>
</evidence>
<comment type="caution">
    <text evidence="10">The sequence shown here is derived from an EMBL/GenBank/DDBJ whole genome shotgun (WGS) entry which is preliminary data.</text>
</comment>
<dbReference type="PANTHER" id="PTHR24291">
    <property type="entry name" value="CYTOCHROME P450 FAMILY 4"/>
    <property type="match status" value="1"/>
</dbReference>
<keyword evidence="4 8" id="KW-0560">Oxidoreductase</keyword>